<dbReference type="InterPro" id="IPR010721">
    <property type="entry name" value="UstE-like"/>
</dbReference>
<dbReference type="EMBL" id="JALLPJ020001216">
    <property type="protein sequence ID" value="KAL3773873.1"/>
    <property type="molecule type" value="Genomic_DNA"/>
</dbReference>
<feature type="transmembrane region" description="Helical" evidence="1">
    <location>
        <begin position="73"/>
        <end position="92"/>
    </location>
</feature>
<dbReference type="AlphaFoldDB" id="A0ABD3NEJ6"/>
<dbReference type="PANTHER" id="PTHR32251:SF15">
    <property type="entry name" value="3-OXO-5-ALPHA-STEROID 4-DEHYDROGENASE (DUF1295)"/>
    <property type="match status" value="1"/>
</dbReference>
<dbReference type="Proteomes" id="UP001530400">
    <property type="component" value="Unassembled WGS sequence"/>
</dbReference>
<evidence type="ECO:0000313" key="3">
    <source>
        <dbReference type="Proteomes" id="UP001530400"/>
    </source>
</evidence>
<evidence type="ECO:0008006" key="4">
    <source>
        <dbReference type="Google" id="ProtNLM"/>
    </source>
</evidence>
<keyword evidence="1" id="KW-0472">Membrane</keyword>
<reference evidence="2 3" key="1">
    <citation type="submission" date="2024-10" db="EMBL/GenBank/DDBJ databases">
        <title>Updated reference genomes for cyclostephanoid diatoms.</title>
        <authorList>
            <person name="Roberts W.R."/>
            <person name="Alverson A.J."/>
        </authorList>
    </citation>
    <scope>NUCLEOTIDE SEQUENCE [LARGE SCALE GENOMIC DNA]</scope>
    <source>
        <strain evidence="2 3">AJA010-31</strain>
    </source>
</reference>
<proteinExistence type="predicted"/>
<dbReference type="Gene3D" id="1.20.120.1630">
    <property type="match status" value="1"/>
</dbReference>
<keyword evidence="1" id="KW-1133">Transmembrane helix</keyword>
<evidence type="ECO:0000256" key="1">
    <source>
        <dbReference type="SAM" id="Phobius"/>
    </source>
</evidence>
<feature type="transmembrane region" description="Helical" evidence="1">
    <location>
        <begin position="152"/>
        <end position="171"/>
    </location>
</feature>
<dbReference type="Pfam" id="PF06966">
    <property type="entry name" value="DUF1295"/>
    <property type="match status" value="1"/>
</dbReference>
<keyword evidence="3" id="KW-1185">Reference proteome</keyword>
<protein>
    <recommendedName>
        <fullName evidence="4">Steroid 5-alpha reductase C-terminal domain-containing protein</fullName>
    </recommendedName>
</protein>
<name>A0ABD3NEJ6_9STRA</name>
<sequence>MPTQGFIYGIAAAITLGIQCLGFSAAYALRTEVFYDILGGLNYLVLALFSAILGSGNPEDPNALQWIDDPRKIIATVLFIFSRGWLLLFLAWRAHERGGDSRFDEVLGKGGGPMQPVTFFVFWMAQAFWVYLISMPLLFINSSDVKKPGFTAYDITFAALFACGVMIEILADIQKSLWVKKGRPGQFCSVGVWRFSRHPNYFGEIFQWWCLWAFSYSSSENPNGGYADPLWWAGIVSPLFTMHILLNMEPTGLCNANSEQSLKRYYDKCPESYTAYRENTSILIPMIGYKYIPKVLKRTIFLDFKKYEYKPTTADSVNKEEVQNSDSSGQD</sequence>
<comment type="caution">
    <text evidence="2">The sequence shown here is derived from an EMBL/GenBank/DDBJ whole genome shotgun (WGS) entry which is preliminary data.</text>
</comment>
<dbReference type="PANTHER" id="PTHR32251">
    <property type="entry name" value="3-OXO-5-ALPHA-STEROID 4-DEHYDROGENASE"/>
    <property type="match status" value="1"/>
</dbReference>
<evidence type="ECO:0000313" key="2">
    <source>
        <dbReference type="EMBL" id="KAL3773873.1"/>
    </source>
</evidence>
<feature type="transmembrane region" description="Helical" evidence="1">
    <location>
        <begin position="117"/>
        <end position="140"/>
    </location>
</feature>
<gene>
    <name evidence="2" type="ORF">ACHAWO_007193</name>
</gene>
<feature type="transmembrane region" description="Helical" evidence="1">
    <location>
        <begin position="6"/>
        <end position="26"/>
    </location>
</feature>
<organism evidence="2 3">
    <name type="scientific">Cyclotella atomus</name>
    <dbReference type="NCBI Taxonomy" id="382360"/>
    <lineage>
        <taxon>Eukaryota</taxon>
        <taxon>Sar</taxon>
        <taxon>Stramenopiles</taxon>
        <taxon>Ochrophyta</taxon>
        <taxon>Bacillariophyta</taxon>
        <taxon>Coscinodiscophyceae</taxon>
        <taxon>Thalassiosirophycidae</taxon>
        <taxon>Stephanodiscales</taxon>
        <taxon>Stephanodiscaceae</taxon>
        <taxon>Cyclotella</taxon>
    </lineage>
</organism>
<feature type="transmembrane region" description="Helical" evidence="1">
    <location>
        <begin position="33"/>
        <end position="53"/>
    </location>
</feature>
<keyword evidence="1" id="KW-0812">Transmembrane</keyword>
<accession>A0ABD3NEJ6</accession>